<dbReference type="SUPFAM" id="SSF50156">
    <property type="entry name" value="PDZ domain-like"/>
    <property type="match status" value="1"/>
</dbReference>
<dbReference type="Gene3D" id="2.30.42.10">
    <property type="match status" value="1"/>
</dbReference>
<sequence>MNTDKIRISGVQAGSIAEELGIETGDYLVSINGNAICDVFDYRFHTADEFLTLEIEKQNGERWSAEIEKAEEEDLGLEFDNPLMDEEKSCSNKCVFCFIDQLPPGMRETLYYKDDDARLSFLFGNYITMTNLKEEEIDRIIRYRMSPINVSVHTTNPSLRVKMLNNRFAGDVLQKIKRFTDAGITVNSQIVLCPGLNDGKELDRTLRDLTDLYPWMHSISVVPVGLTRYREGLYPLEPFNRKSAAQVVDQVESWQRALMEKHGSRVVYLADEFYLMTGRPLPPYEDYEDFPQIENGVGMVASFVHETLEALSGLEAGRGETSSRQVSIATGTLFYPIMEELVRRVEEKIPGIRLTVFPVENRFFGGQVSVTGLLTGQDLLRTLKDRELGDALLLSRCMFRAGTEVLLDDLNRSDLEKALGVPVMISDNQGDAFVDNLMNIAEGWFAD</sequence>
<dbReference type="PROSITE" id="PS50106">
    <property type="entry name" value="PDZ"/>
    <property type="match status" value="1"/>
</dbReference>
<proteinExistence type="predicted"/>
<dbReference type="EMBL" id="FQZP01000078">
    <property type="protein sequence ID" value="SHJ57797.1"/>
    <property type="molecule type" value="Genomic_DNA"/>
</dbReference>
<keyword evidence="3" id="KW-1185">Reference proteome</keyword>
<dbReference type="InterPro" id="IPR058240">
    <property type="entry name" value="rSAM_sf"/>
</dbReference>
<dbReference type="Pfam" id="PF19238">
    <property type="entry name" value="Radical_SAM_2"/>
    <property type="match status" value="1"/>
</dbReference>
<dbReference type="Pfam" id="PF17820">
    <property type="entry name" value="PDZ_6"/>
    <property type="match status" value="1"/>
</dbReference>
<dbReference type="InterPro" id="IPR041489">
    <property type="entry name" value="PDZ_6"/>
</dbReference>
<dbReference type="InterPro" id="IPR007549">
    <property type="entry name" value="DUF512"/>
</dbReference>
<dbReference type="InterPro" id="IPR036034">
    <property type="entry name" value="PDZ_sf"/>
</dbReference>
<protein>
    <submittedName>
        <fullName evidence="2">Putative radical SAM enzyme, TIGR03279 family</fullName>
    </submittedName>
</protein>
<dbReference type="Pfam" id="PF04459">
    <property type="entry name" value="DUF512"/>
    <property type="match status" value="1"/>
</dbReference>
<feature type="domain" description="PDZ" evidence="1">
    <location>
        <begin position="1"/>
        <end position="36"/>
    </location>
</feature>
<dbReference type="Proteomes" id="UP000324781">
    <property type="component" value="Unassembled WGS sequence"/>
</dbReference>
<name>A0A1M6KFX2_9FIRM</name>
<evidence type="ECO:0000313" key="3">
    <source>
        <dbReference type="Proteomes" id="UP000324781"/>
    </source>
</evidence>
<accession>A0A1M6KFX2</accession>
<reference evidence="2 3" key="1">
    <citation type="submission" date="2016-11" db="EMBL/GenBank/DDBJ databases">
        <authorList>
            <person name="Varghese N."/>
            <person name="Submissions S."/>
        </authorList>
    </citation>
    <scope>NUCLEOTIDE SEQUENCE [LARGE SCALE GENOMIC DNA]</scope>
    <source>
        <strain evidence="2 3">DSM 19027</strain>
    </source>
</reference>
<organism evidence="2 3">
    <name type="scientific">Thermoclostridium caenicola</name>
    <dbReference type="NCBI Taxonomy" id="659425"/>
    <lineage>
        <taxon>Bacteria</taxon>
        <taxon>Bacillati</taxon>
        <taxon>Bacillota</taxon>
        <taxon>Clostridia</taxon>
        <taxon>Eubacteriales</taxon>
        <taxon>Oscillospiraceae</taxon>
        <taxon>Thermoclostridium</taxon>
    </lineage>
</organism>
<gene>
    <name evidence="2" type="ORF">SAMN05444373_10785</name>
</gene>
<dbReference type="InterPro" id="IPR001478">
    <property type="entry name" value="PDZ"/>
</dbReference>
<dbReference type="Gene3D" id="3.20.20.70">
    <property type="entry name" value="Aldolase class I"/>
    <property type="match status" value="1"/>
</dbReference>
<dbReference type="InterPro" id="IPR045375">
    <property type="entry name" value="Put_radical_SAM-like_N"/>
</dbReference>
<dbReference type="InterPro" id="IPR013785">
    <property type="entry name" value="Aldolase_TIM"/>
</dbReference>
<dbReference type="OrthoDB" id="9774724at2"/>
<dbReference type="SUPFAM" id="SSF102114">
    <property type="entry name" value="Radical SAM enzymes"/>
    <property type="match status" value="1"/>
</dbReference>
<dbReference type="AlphaFoldDB" id="A0A1M6KFX2"/>
<evidence type="ECO:0000313" key="2">
    <source>
        <dbReference type="EMBL" id="SHJ57797.1"/>
    </source>
</evidence>
<dbReference type="RefSeq" id="WP_149679689.1">
    <property type="nucleotide sequence ID" value="NZ_FQZP01000078.1"/>
</dbReference>
<evidence type="ECO:0000259" key="1">
    <source>
        <dbReference type="PROSITE" id="PS50106"/>
    </source>
</evidence>